<dbReference type="Proteomes" id="UP000095283">
    <property type="component" value="Unplaced"/>
</dbReference>
<protein>
    <submittedName>
        <fullName evidence="2">Uncharacterized protein</fullName>
    </submittedName>
</protein>
<organism evidence="1 2">
    <name type="scientific">Heterorhabditis bacteriophora</name>
    <name type="common">Entomopathogenic nematode worm</name>
    <dbReference type="NCBI Taxonomy" id="37862"/>
    <lineage>
        <taxon>Eukaryota</taxon>
        <taxon>Metazoa</taxon>
        <taxon>Ecdysozoa</taxon>
        <taxon>Nematoda</taxon>
        <taxon>Chromadorea</taxon>
        <taxon>Rhabditida</taxon>
        <taxon>Rhabditina</taxon>
        <taxon>Rhabditomorpha</taxon>
        <taxon>Strongyloidea</taxon>
        <taxon>Heterorhabditidae</taxon>
        <taxon>Heterorhabditis</taxon>
    </lineage>
</organism>
<accession>A0A1I7WGP3</accession>
<evidence type="ECO:0000313" key="1">
    <source>
        <dbReference type="Proteomes" id="UP000095283"/>
    </source>
</evidence>
<dbReference type="WBParaSite" id="Hba_04163">
    <property type="protein sequence ID" value="Hba_04163"/>
    <property type="gene ID" value="Hba_04163"/>
</dbReference>
<proteinExistence type="predicted"/>
<evidence type="ECO:0000313" key="2">
    <source>
        <dbReference type="WBParaSite" id="Hba_04163"/>
    </source>
</evidence>
<sequence length="97" mass="11387">METDDVDNVLIRQLSCLGTNDKEQILGDGTLSQDMCAFFLDMTNCYNSYFEILGICKMLWERTTIMVKLTMLVKCRSLIFLCWICSWLRISLLEKWI</sequence>
<reference evidence="2" key="1">
    <citation type="submission" date="2016-11" db="UniProtKB">
        <authorList>
            <consortium name="WormBaseParasite"/>
        </authorList>
    </citation>
    <scope>IDENTIFICATION</scope>
</reference>
<keyword evidence="1" id="KW-1185">Reference proteome</keyword>
<name>A0A1I7WGP3_HETBA</name>
<dbReference type="AlphaFoldDB" id="A0A1I7WGP3"/>